<dbReference type="InterPro" id="IPR006035">
    <property type="entry name" value="Ureohydrolase"/>
</dbReference>
<reference evidence="14 15" key="1">
    <citation type="submission" date="2016-10" db="EMBL/GenBank/DDBJ databases">
        <authorList>
            <person name="de Groot N.N."/>
        </authorList>
    </citation>
    <scope>NUCLEOTIDE SEQUENCE [LARGE SCALE GENOMIC DNA]</scope>
    <source>
        <strain evidence="14 15">CGMCC 1.5058</strain>
    </source>
</reference>
<keyword evidence="6 12" id="KW-0378">Hydrolase</keyword>
<dbReference type="GO" id="GO:0006525">
    <property type="term" value="P:arginine metabolic process"/>
    <property type="evidence" value="ECO:0007669"/>
    <property type="project" value="UniProtKB-KW"/>
</dbReference>
<keyword evidence="4 13" id="KW-0056">Arginine metabolism</keyword>
<evidence type="ECO:0000256" key="13">
    <source>
        <dbReference type="RuleBase" id="RU361159"/>
    </source>
</evidence>
<evidence type="ECO:0000256" key="4">
    <source>
        <dbReference type="ARBA" id="ARBA00022503"/>
    </source>
</evidence>
<comment type="cofactor">
    <cofactor evidence="10 13">
        <name>Mn(2+)</name>
        <dbReference type="ChEBI" id="CHEBI:29035"/>
    </cofactor>
    <text evidence="10 13">Binds 2 manganese ions per subunit.</text>
</comment>
<dbReference type="RefSeq" id="WP_031573289.1">
    <property type="nucleotide sequence ID" value="NZ_FNDZ01000001.1"/>
</dbReference>
<feature type="binding site" evidence="10">
    <location>
        <position position="99"/>
    </location>
    <ligand>
        <name>Mn(2+)</name>
        <dbReference type="ChEBI" id="CHEBI:29035"/>
        <label>1</label>
    </ligand>
</feature>
<dbReference type="InterPro" id="IPR020855">
    <property type="entry name" value="Ureohydrolase_Mn_BS"/>
</dbReference>
<dbReference type="Gene3D" id="3.40.800.10">
    <property type="entry name" value="Ureohydrolase domain"/>
    <property type="match status" value="1"/>
</dbReference>
<organism evidence="14 15">
    <name type="scientific">Proteiniclasticum ruminis</name>
    <dbReference type="NCBI Taxonomy" id="398199"/>
    <lineage>
        <taxon>Bacteria</taxon>
        <taxon>Bacillati</taxon>
        <taxon>Bacillota</taxon>
        <taxon>Clostridia</taxon>
        <taxon>Eubacteriales</taxon>
        <taxon>Clostridiaceae</taxon>
        <taxon>Proteiniclasticum</taxon>
    </lineage>
</organism>
<feature type="binding site" evidence="10">
    <location>
        <position position="123"/>
    </location>
    <ligand>
        <name>Mn(2+)</name>
        <dbReference type="ChEBI" id="CHEBI:29035"/>
        <label>1</label>
    </ligand>
</feature>
<dbReference type="EMBL" id="FNDZ01000001">
    <property type="protein sequence ID" value="SDH97150.1"/>
    <property type="molecule type" value="Genomic_DNA"/>
</dbReference>
<dbReference type="NCBIfam" id="TIGR01229">
    <property type="entry name" value="rocF_arginase"/>
    <property type="match status" value="1"/>
</dbReference>
<dbReference type="FunFam" id="3.40.800.10:FF:000012">
    <property type="entry name" value="Arginase"/>
    <property type="match status" value="1"/>
</dbReference>
<evidence type="ECO:0000256" key="6">
    <source>
        <dbReference type="ARBA" id="ARBA00022801"/>
    </source>
</evidence>
<dbReference type="SUPFAM" id="SSF52768">
    <property type="entry name" value="Arginase/deacetylase"/>
    <property type="match status" value="1"/>
</dbReference>
<dbReference type="PANTHER" id="PTHR43782:SF3">
    <property type="entry name" value="ARGINASE"/>
    <property type="match status" value="1"/>
</dbReference>
<evidence type="ECO:0000256" key="2">
    <source>
        <dbReference type="ARBA" id="ARBA00012168"/>
    </source>
</evidence>
<evidence type="ECO:0000256" key="1">
    <source>
        <dbReference type="ARBA" id="ARBA00005098"/>
    </source>
</evidence>
<evidence type="ECO:0000256" key="11">
    <source>
        <dbReference type="PROSITE-ProRule" id="PRU00742"/>
    </source>
</evidence>
<dbReference type="InterPro" id="IPR023696">
    <property type="entry name" value="Ureohydrolase_dom_sf"/>
</dbReference>
<feature type="binding site" evidence="10">
    <location>
        <position position="228"/>
    </location>
    <ligand>
        <name>Mn(2+)</name>
        <dbReference type="ChEBI" id="CHEBI:29035"/>
        <label>1</label>
    </ligand>
</feature>
<dbReference type="GO" id="GO:0004053">
    <property type="term" value="F:arginase activity"/>
    <property type="evidence" value="ECO:0007669"/>
    <property type="project" value="UniProtKB-UniRule"/>
</dbReference>
<proteinExistence type="inferred from homology"/>
<dbReference type="CDD" id="cd09989">
    <property type="entry name" value="Arginase"/>
    <property type="match status" value="1"/>
</dbReference>
<accession>A0A1G8GS82</accession>
<dbReference type="GO" id="GO:0005829">
    <property type="term" value="C:cytosol"/>
    <property type="evidence" value="ECO:0007669"/>
    <property type="project" value="TreeGrafter"/>
</dbReference>
<keyword evidence="7 10" id="KW-0464">Manganese</keyword>
<comment type="catalytic activity">
    <reaction evidence="8 13">
        <text>L-arginine + H2O = urea + L-ornithine</text>
        <dbReference type="Rhea" id="RHEA:20569"/>
        <dbReference type="ChEBI" id="CHEBI:15377"/>
        <dbReference type="ChEBI" id="CHEBI:16199"/>
        <dbReference type="ChEBI" id="CHEBI:32682"/>
        <dbReference type="ChEBI" id="CHEBI:46911"/>
        <dbReference type="EC" id="3.5.3.1"/>
    </reaction>
</comment>
<evidence type="ECO:0000313" key="15">
    <source>
        <dbReference type="Proteomes" id="UP000183255"/>
    </source>
</evidence>
<gene>
    <name evidence="14" type="ORF">SAMN05421804_101346</name>
</gene>
<dbReference type="Pfam" id="PF00491">
    <property type="entry name" value="Arginase"/>
    <property type="match status" value="1"/>
</dbReference>
<protein>
    <recommendedName>
        <fullName evidence="3 9">Arginase</fullName>
        <ecNumber evidence="2 9">3.5.3.1</ecNumber>
    </recommendedName>
</protein>
<evidence type="ECO:0000313" key="14">
    <source>
        <dbReference type="EMBL" id="SDH97150.1"/>
    </source>
</evidence>
<name>A0A1G8GS82_9CLOT</name>
<evidence type="ECO:0000256" key="9">
    <source>
        <dbReference type="NCBIfam" id="TIGR01229"/>
    </source>
</evidence>
<dbReference type="Proteomes" id="UP000183255">
    <property type="component" value="Unassembled WGS sequence"/>
</dbReference>
<sequence length="304" mass="33583">MKIEIIGFPMFYGCDRPGVEFGPDKLREEGLVDLFKKNNEHVIDRGNIKVDQVDPSRKYASHTSMKYLNEVVSGNKRLAETVQNAIREGNLPFVVGGDHSLGLGSLAGVKSATEDDFAVIWIDAHADLNITETSPSGNIHGMPLGASAGLGDEILTELYVKGQKVKPENIYILGLRSVDEGEEIIIKEHGIHTWRMTDIRDRGMEKAIQELLSKISESGIKHIHLSYDIDSLDARHVPGTGTPVEDGLEFEESKQLVSAIIDTGLVRSIDFVEFNPITDRNNLTLNSSLSMLETFSEALGRRDL</sequence>
<dbReference type="PROSITE" id="PS51409">
    <property type="entry name" value="ARGINASE_2"/>
    <property type="match status" value="1"/>
</dbReference>
<dbReference type="UniPathway" id="UPA00158">
    <property type="reaction ID" value="UER00270"/>
</dbReference>
<evidence type="ECO:0000256" key="5">
    <source>
        <dbReference type="ARBA" id="ARBA00022723"/>
    </source>
</evidence>
<evidence type="ECO:0000256" key="3">
    <source>
        <dbReference type="ARBA" id="ARBA00018123"/>
    </source>
</evidence>
<evidence type="ECO:0000256" key="8">
    <source>
        <dbReference type="ARBA" id="ARBA00047391"/>
    </source>
</evidence>
<dbReference type="PROSITE" id="PS01053">
    <property type="entry name" value="ARGINASE_1"/>
    <property type="match status" value="1"/>
</dbReference>
<keyword evidence="5 10" id="KW-0479">Metal-binding</keyword>
<dbReference type="GO" id="GO:0000050">
    <property type="term" value="P:urea cycle"/>
    <property type="evidence" value="ECO:0007669"/>
    <property type="project" value="UniProtKB-UniPathway"/>
</dbReference>
<comment type="similarity">
    <text evidence="11 12">Belongs to the arginase family.</text>
</comment>
<dbReference type="PIRSF" id="PIRSF036979">
    <property type="entry name" value="Arginase"/>
    <property type="match status" value="1"/>
</dbReference>
<dbReference type="PRINTS" id="PR00116">
    <property type="entry name" value="ARGINASE"/>
</dbReference>
<evidence type="ECO:0000256" key="12">
    <source>
        <dbReference type="RuleBase" id="RU003684"/>
    </source>
</evidence>
<dbReference type="GO" id="GO:0030145">
    <property type="term" value="F:manganese ion binding"/>
    <property type="evidence" value="ECO:0007669"/>
    <property type="project" value="TreeGrafter"/>
</dbReference>
<evidence type="ECO:0000256" key="10">
    <source>
        <dbReference type="PIRSR" id="PIRSR036979-1"/>
    </source>
</evidence>
<feature type="binding site" evidence="10">
    <location>
        <position position="125"/>
    </location>
    <ligand>
        <name>Mn(2+)</name>
        <dbReference type="ChEBI" id="CHEBI:29035"/>
        <label>1</label>
    </ligand>
</feature>
<dbReference type="InterPro" id="IPR014033">
    <property type="entry name" value="Arginase"/>
</dbReference>
<evidence type="ECO:0000256" key="7">
    <source>
        <dbReference type="ARBA" id="ARBA00023211"/>
    </source>
</evidence>
<comment type="pathway">
    <text evidence="1">Nitrogen metabolism; urea cycle; L-ornithine and urea from L-arginine: step 1/1.</text>
</comment>
<dbReference type="AlphaFoldDB" id="A0A1G8GS82"/>
<feature type="binding site" evidence="10">
    <location>
        <position position="230"/>
    </location>
    <ligand>
        <name>Mn(2+)</name>
        <dbReference type="ChEBI" id="CHEBI:29035"/>
        <label>1</label>
    </ligand>
</feature>
<dbReference type="PANTHER" id="PTHR43782">
    <property type="entry name" value="ARGINASE"/>
    <property type="match status" value="1"/>
</dbReference>
<feature type="binding site" evidence="10">
    <location>
        <position position="127"/>
    </location>
    <ligand>
        <name>Mn(2+)</name>
        <dbReference type="ChEBI" id="CHEBI:29035"/>
        <label>1</label>
    </ligand>
</feature>
<dbReference type="EC" id="3.5.3.1" evidence="2 9"/>